<reference evidence="4" key="1">
    <citation type="submission" date="2021-12" db="EMBL/GenBank/DDBJ databases">
        <authorList>
            <person name="Zaccaron A."/>
            <person name="Stergiopoulos I."/>
        </authorList>
    </citation>
    <scope>NUCLEOTIDE SEQUENCE</scope>
    <source>
        <strain evidence="4">Race5_Kim</strain>
    </source>
</reference>
<evidence type="ECO:0000256" key="2">
    <source>
        <dbReference type="PIRSR" id="PIRSR600246-3"/>
    </source>
</evidence>
<feature type="compositionally biased region" description="Basic and acidic residues" evidence="3">
    <location>
        <begin position="208"/>
        <end position="221"/>
    </location>
</feature>
<keyword evidence="5" id="KW-1185">Reference proteome</keyword>
<dbReference type="Gene3D" id="3.60.20.30">
    <property type="entry name" value="(Glycosyl)asparaginase"/>
    <property type="match status" value="1"/>
</dbReference>
<dbReference type="RefSeq" id="XP_047764923.1">
    <property type="nucleotide sequence ID" value="XM_047909981.1"/>
</dbReference>
<dbReference type="InterPro" id="IPR000246">
    <property type="entry name" value="Peptidase_T2"/>
</dbReference>
<dbReference type="PANTHER" id="PTHR10188:SF8">
    <property type="entry name" value="THREONINE ASPARTASE 1"/>
    <property type="match status" value="1"/>
</dbReference>
<dbReference type="FunFam" id="3.60.20.30:FF:000007">
    <property type="entry name" value="Similar to threonine aspartase"/>
    <property type="match status" value="1"/>
</dbReference>
<reference evidence="4" key="2">
    <citation type="journal article" date="2022" name="Microb. Genom.">
        <title>A chromosome-scale genome assembly of the tomato pathogen Cladosporium fulvum reveals a compartmentalized genome architecture and the presence of a dispensable chromosome.</title>
        <authorList>
            <person name="Zaccaron A.Z."/>
            <person name="Chen L.H."/>
            <person name="Samaras A."/>
            <person name="Stergiopoulos I."/>
        </authorList>
    </citation>
    <scope>NUCLEOTIDE SEQUENCE</scope>
    <source>
        <strain evidence="4">Race5_Kim</strain>
    </source>
</reference>
<dbReference type="AlphaFoldDB" id="A0A9Q8PDS4"/>
<accession>A0A9Q8PDS4</accession>
<evidence type="ECO:0000256" key="1">
    <source>
        <dbReference type="PIRSR" id="PIRSR600246-1"/>
    </source>
</evidence>
<dbReference type="GO" id="GO:0004298">
    <property type="term" value="F:threonine-type endopeptidase activity"/>
    <property type="evidence" value="ECO:0007669"/>
    <property type="project" value="InterPro"/>
</dbReference>
<sequence length="627" mass="67296">MFKSSSWSKGRKGMDLSCIFVHAGAGFHSKDNENYHLQACNDACKAGMALMKTGGSATDAVEIAIKVLEDREITNAGYGSNLGFDGVVECDAIVVDHFGRSGAVGAVAQIWNPISLARTLLDHSTQSLSLRRVPPNLLVADGATKFAQEHSIPSVPYDAMISPFAKHRWQKWRMDLVKAEQSKRRAEADRSGVPPPEESADHLTGFQSERDNNESLRRVHESAMSASCYNDAQPISPPPVSSRDDGDDSSSNTGHSKSATWGTPTSHATRDTTPEDHPDQYTDPFGPPELAEQMARHPFANSTQKLSPRARLPSSFQPRGNADGGQTSPDLPMRDFGGLVMQHPFSDATSPTARARSHDGSSGYDSDNTATIDDTATVEDYFSPSTARRESTSTTTATLPHPAEDLPLPESPETTHAPFPVPSPSMFPPYPPVEEGEDVITDTVGAIAIDTYGNIACGASSGGIGMKHRGRIGPAGLIGIGAHVIPMDEDDEEKATLATVTSGTGEHMSTTMAASVCSERIFSNTKRLRGGKIVECNTEEEALRNFIQNDFMGHPSVKNSESSGAIGTLTVKKTKEGVWLYFGHNTDSFALASMHSDEAKPVCSMSRSMGNGSLAQGGRAIRYRKKK</sequence>
<dbReference type="GO" id="GO:0005737">
    <property type="term" value="C:cytoplasm"/>
    <property type="evidence" value="ECO:0007669"/>
    <property type="project" value="TreeGrafter"/>
</dbReference>
<feature type="region of interest" description="Disordered" evidence="3">
    <location>
        <begin position="183"/>
        <end position="416"/>
    </location>
</feature>
<name>A0A9Q8PDS4_PASFU</name>
<dbReference type="Proteomes" id="UP000756132">
    <property type="component" value="Chromosome 8"/>
</dbReference>
<feature type="compositionally biased region" description="Polar residues" evidence="3">
    <location>
        <begin position="252"/>
        <end position="267"/>
    </location>
</feature>
<dbReference type="InterPro" id="IPR029055">
    <property type="entry name" value="Ntn_hydrolases_N"/>
</dbReference>
<evidence type="ECO:0000256" key="3">
    <source>
        <dbReference type="SAM" id="MobiDB-lite"/>
    </source>
</evidence>
<dbReference type="KEGG" id="ffu:CLAFUR5_10833"/>
<feature type="compositionally biased region" description="Polar residues" evidence="3">
    <location>
        <begin position="314"/>
        <end position="329"/>
    </location>
</feature>
<dbReference type="GO" id="GO:0051604">
    <property type="term" value="P:protein maturation"/>
    <property type="evidence" value="ECO:0007669"/>
    <property type="project" value="TreeGrafter"/>
</dbReference>
<feature type="compositionally biased region" description="Basic and acidic residues" evidence="3">
    <location>
        <begin position="268"/>
        <end position="280"/>
    </location>
</feature>
<protein>
    <submittedName>
        <fullName evidence="4">Threonine aspartase 1</fullName>
    </submittedName>
</protein>
<dbReference type="CDD" id="cd04514">
    <property type="entry name" value="Taspase1_like"/>
    <property type="match status" value="2"/>
</dbReference>
<gene>
    <name evidence="4" type="ORF">CLAFUR5_10833</name>
</gene>
<proteinExistence type="predicted"/>
<dbReference type="OMA" id="MKHRGRI"/>
<dbReference type="InterPro" id="IPR037464">
    <property type="entry name" value="Taspase1"/>
</dbReference>
<evidence type="ECO:0000313" key="4">
    <source>
        <dbReference type="EMBL" id="UJO20557.1"/>
    </source>
</evidence>
<dbReference type="EMBL" id="CP090170">
    <property type="protein sequence ID" value="UJO20557.1"/>
    <property type="molecule type" value="Genomic_DNA"/>
</dbReference>
<organism evidence="4 5">
    <name type="scientific">Passalora fulva</name>
    <name type="common">Tomato leaf mold</name>
    <name type="synonym">Cladosporium fulvum</name>
    <dbReference type="NCBI Taxonomy" id="5499"/>
    <lineage>
        <taxon>Eukaryota</taxon>
        <taxon>Fungi</taxon>
        <taxon>Dikarya</taxon>
        <taxon>Ascomycota</taxon>
        <taxon>Pezizomycotina</taxon>
        <taxon>Dothideomycetes</taxon>
        <taxon>Dothideomycetidae</taxon>
        <taxon>Mycosphaerellales</taxon>
        <taxon>Mycosphaerellaceae</taxon>
        <taxon>Fulvia</taxon>
    </lineage>
</organism>
<evidence type="ECO:0000313" key="5">
    <source>
        <dbReference type="Proteomes" id="UP000756132"/>
    </source>
</evidence>
<dbReference type="SUPFAM" id="SSF56235">
    <property type="entry name" value="N-terminal nucleophile aminohydrolases (Ntn hydrolases)"/>
    <property type="match status" value="1"/>
</dbReference>
<dbReference type="OrthoDB" id="77601at2759"/>
<dbReference type="Pfam" id="PF01112">
    <property type="entry name" value="Asparaginase_2"/>
    <property type="match status" value="2"/>
</dbReference>
<dbReference type="GeneID" id="71990711"/>
<feature type="site" description="Cleavage; by autolysis" evidence="2">
    <location>
        <begin position="442"/>
        <end position="443"/>
    </location>
</feature>
<dbReference type="PANTHER" id="PTHR10188">
    <property type="entry name" value="L-ASPARAGINASE"/>
    <property type="match status" value="1"/>
</dbReference>
<feature type="active site" description="Nucleophile" evidence="1">
    <location>
        <position position="443"/>
    </location>
</feature>
<feature type="compositionally biased region" description="Polar residues" evidence="3">
    <location>
        <begin position="363"/>
        <end position="374"/>
    </location>
</feature>